<protein>
    <recommendedName>
        <fullName evidence="4">Carboxypeptidase regulatory-like domain-containing protein</fullName>
    </recommendedName>
</protein>
<dbReference type="AlphaFoldDB" id="A0A371P0D9"/>
<evidence type="ECO:0008006" key="4">
    <source>
        <dbReference type="Google" id="ProtNLM"/>
    </source>
</evidence>
<organism evidence="2 3">
    <name type="scientific">Paenibacillus paeoniae</name>
    <dbReference type="NCBI Taxonomy" id="2292705"/>
    <lineage>
        <taxon>Bacteria</taxon>
        <taxon>Bacillati</taxon>
        <taxon>Bacillota</taxon>
        <taxon>Bacilli</taxon>
        <taxon>Bacillales</taxon>
        <taxon>Paenibacillaceae</taxon>
        <taxon>Paenibacillus</taxon>
    </lineage>
</organism>
<dbReference type="RefSeq" id="WP_116049997.1">
    <property type="nucleotide sequence ID" value="NZ_QUBQ01000008.1"/>
</dbReference>
<evidence type="ECO:0000313" key="3">
    <source>
        <dbReference type="Proteomes" id="UP000261905"/>
    </source>
</evidence>
<gene>
    <name evidence="2" type="ORF">DX130_24950</name>
</gene>
<evidence type="ECO:0000256" key="1">
    <source>
        <dbReference type="SAM" id="SignalP"/>
    </source>
</evidence>
<reference evidence="2 3" key="1">
    <citation type="submission" date="2018-08" db="EMBL/GenBank/DDBJ databases">
        <title>Paenibacillus sp. M4BSY-1, whole genome shotgun sequence.</title>
        <authorList>
            <person name="Tuo L."/>
        </authorList>
    </citation>
    <scope>NUCLEOTIDE SEQUENCE [LARGE SCALE GENOMIC DNA]</scope>
    <source>
        <strain evidence="2 3">M4BSY-1</strain>
    </source>
</reference>
<sequence length="121" mass="12862">MLRKKAISVMVLSAILMALLPALSASAARIPLPPPAYGFYELVTGSGTLVVSAEGTASYPFPEAAVPASWALTIQESNGTILYHQMYGTHAVLHNLPHGTYKVTFQAGVHTYASHFSAAFQ</sequence>
<dbReference type="Proteomes" id="UP000261905">
    <property type="component" value="Unassembled WGS sequence"/>
</dbReference>
<proteinExistence type="predicted"/>
<feature type="chain" id="PRO_5016596091" description="Carboxypeptidase regulatory-like domain-containing protein" evidence="1">
    <location>
        <begin position="28"/>
        <end position="121"/>
    </location>
</feature>
<comment type="caution">
    <text evidence="2">The sequence shown here is derived from an EMBL/GenBank/DDBJ whole genome shotgun (WGS) entry which is preliminary data.</text>
</comment>
<keyword evidence="3" id="KW-1185">Reference proteome</keyword>
<keyword evidence="1" id="KW-0732">Signal</keyword>
<dbReference type="EMBL" id="QUBQ01000008">
    <property type="protein sequence ID" value="REK69407.1"/>
    <property type="molecule type" value="Genomic_DNA"/>
</dbReference>
<feature type="signal peptide" evidence="1">
    <location>
        <begin position="1"/>
        <end position="27"/>
    </location>
</feature>
<accession>A0A371P0D9</accession>
<evidence type="ECO:0000313" key="2">
    <source>
        <dbReference type="EMBL" id="REK69407.1"/>
    </source>
</evidence>
<name>A0A371P0D9_9BACL</name>